<accession>A0ACC1XH25</accession>
<proteinExistence type="predicted"/>
<name>A0ACC1XH25_MELAZ</name>
<reference evidence="1 2" key="1">
    <citation type="journal article" date="2023" name="Science">
        <title>Complex scaffold remodeling in plant triterpene biosynthesis.</title>
        <authorList>
            <person name="De La Pena R."/>
            <person name="Hodgson H."/>
            <person name="Liu J.C."/>
            <person name="Stephenson M.J."/>
            <person name="Martin A.C."/>
            <person name="Owen C."/>
            <person name="Harkess A."/>
            <person name="Leebens-Mack J."/>
            <person name="Jimenez L.E."/>
            <person name="Osbourn A."/>
            <person name="Sattely E.S."/>
        </authorList>
    </citation>
    <scope>NUCLEOTIDE SEQUENCE [LARGE SCALE GENOMIC DNA]</scope>
    <source>
        <strain evidence="2">cv. JPN11</strain>
        <tissue evidence="1">Leaf</tissue>
    </source>
</reference>
<sequence>MASSSSSFSVSKSMLRSWKVMYILVLILFLIVGSCSAGRPCSRMLAEESQTQSMRLQKRKYDTGFKYKGMMFNFLPKGTPVPPSGPSKRHNAVVDSVPQN</sequence>
<protein>
    <submittedName>
        <fullName evidence="1">Protein IDA-LIKE</fullName>
    </submittedName>
</protein>
<keyword evidence="2" id="KW-1185">Reference proteome</keyword>
<organism evidence="1 2">
    <name type="scientific">Melia azedarach</name>
    <name type="common">Chinaberry tree</name>
    <dbReference type="NCBI Taxonomy" id="155640"/>
    <lineage>
        <taxon>Eukaryota</taxon>
        <taxon>Viridiplantae</taxon>
        <taxon>Streptophyta</taxon>
        <taxon>Embryophyta</taxon>
        <taxon>Tracheophyta</taxon>
        <taxon>Spermatophyta</taxon>
        <taxon>Magnoliopsida</taxon>
        <taxon>eudicotyledons</taxon>
        <taxon>Gunneridae</taxon>
        <taxon>Pentapetalae</taxon>
        <taxon>rosids</taxon>
        <taxon>malvids</taxon>
        <taxon>Sapindales</taxon>
        <taxon>Meliaceae</taxon>
        <taxon>Melia</taxon>
    </lineage>
</organism>
<evidence type="ECO:0000313" key="1">
    <source>
        <dbReference type="EMBL" id="KAJ4710598.1"/>
    </source>
</evidence>
<dbReference type="Proteomes" id="UP001164539">
    <property type="component" value="Chromosome 9"/>
</dbReference>
<comment type="caution">
    <text evidence="1">The sequence shown here is derived from an EMBL/GenBank/DDBJ whole genome shotgun (WGS) entry which is preliminary data.</text>
</comment>
<dbReference type="EMBL" id="CM051402">
    <property type="protein sequence ID" value="KAJ4710598.1"/>
    <property type="molecule type" value="Genomic_DNA"/>
</dbReference>
<gene>
    <name evidence="1" type="ORF">OWV82_016764</name>
</gene>
<evidence type="ECO:0000313" key="2">
    <source>
        <dbReference type="Proteomes" id="UP001164539"/>
    </source>
</evidence>